<comment type="caution">
    <text evidence="1">The sequence shown here is derived from an EMBL/GenBank/DDBJ whole genome shotgun (WGS) entry which is preliminary data.</text>
</comment>
<dbReference type="EMBL" id="BARV01032651">
    <property type="protein sequence ID" value="GAI36465.1"/>
    <property type="molecule type" value="Genomic_DNA"/>
</dbReference>
<accession>X1PBV1</accession>
<sequence length="111" mass="12393">MSQTGFNDAGHPSGEDKDRIARLSAICRKASRELVADHLARMDSEYLSRYSDQQIACHLDELAGLGPSRRCLVFERELEQNQWELTVVAFDYRGLFSLIAGSLASMGISIE</sequence>
<dbReference type="AlphaFoldDB" id="X1PBV1"/>
<reference evidence="1" key="1">
    <citation type="journal article" date="2014" name="Front. Microbiol.">
        <title>High frequency of phylogenetically diverse reductive dehalogenase-homologous genes in deep subseafloor sedimentary metagenomes.</title>
        <authorList>
            <person name="Kawai M."/>
            <person name="Futagami T."/>
            <person name="Toyoda A."/>
            <person name="Takaki Y."/>
            <person name="Nishi S."/>
            <person name="Hori S."/>
            <person name="Arai W."/>
            <person name="Tsubouchi T."/>
            <person name="Morono Y."/>
            <person name="Uchiyama I."/>
            <person name="Ito T."/>
            <person name="Fujiyama A."/>
            <person name="Inagaki F."/>
            <person name="Takami H."/>
        </authorList>
    </citation>
    <scope>NUCLEOTIDE SEQUENCE</scope>
    <source>
        <strain evidence="1">Expedition CK06-06</strain>
    </source>
</reference>
<gene>
    <name evidence="1" type="ORF">S06H3_51458</name>
</gene>
<organism evidence="1">
    <name type="scientific">marine sediment metagenome</name>
    <dbReference type="NCBI Taxonomy" id="412755"/>
    <lineage>
        <taxon>unclassified sequences</taxon>
        <taxon>metagenomes</taxon>
        <taxon>ecological metagenomes</taxon>
    </lineage>
</organism>
<proteinExistence type="predicted"/>
<name>X1PBV1_9ZZZZ</name>
<protein>
    <submittedName>
        <fullName evidence="1">Uncharacterized protein</fullName>
    </submittedName>
</protein>
<feature type="non-terminal residue" evidence="1">
    <location>
        <position position="111"/>
    </location>
</feature>
<evidence type="ECO:0000313" key="1">
    <source>
        <dbReference type="EMBL" id="GAI36465.1"/>
    </source>
</evidence>